<protein>
    <submittedName>
        <fullName evidence="4">Sporulation related protein</fullName>
    </submittedName>
</protein>
<feature type="domain" description="SPOR" evidence="3">
    <location>
        <begin position="79"/>
        <end position="167"/>
    </location>
</feature>
<feature type="signal peptide" evidence="2">
    <location>
        <begin position="1"/>
        <end position="24"/>
    </location>
</feature>
<dbReference type="OrthoDB" id="9809781at2"/>
<sequence length="534" mass="57249">MNKSFKKVVIPAIASISLTSVLLAGPVPEMPASAKSAEKYEEQAEKETLPLGLPYLNEQRTTESLVPGVTYTKIIRGEESEKDFFTVDVDFTETREQAKALAKKLESEGYNPRIDRIADRAMDDKEMGPLGYLVRVGEFQNEEAAKELQQELAGKGYTGLRTVYTGEDGQQTTGPWVVNVLEVDPDLFNGTILPELGKDKVQEKETLTEMAGRNNALAGINGGYFVVGDKDGTTGDLAGISVMDGKLISEAVNGRSSLILPSANRDARISSVSSSQTAVSSDGSVREVDGLNRKPGLIRGCGGTGEDIPTEDPKHDYTCKDESELIHFSPVFGHKTEAGDGVEAVLDKTGEVIELRTQRGGEIPREGSVLAGTGEAAQWLEAHAQVGKNIQVKNEVTADGQPLPLEQTSAIINGGPRLLENGKISINAVAEGFHWEENPEFYYRFGERRNPRTLAGVKTDGTLLFVTVDGRAPGLSVGANFEESARIMKSLGAVNALNLDGGGSTSMTVGNTLVTRPSDQTGERPIADAILLLP</sequence>
<reference evidence="4 5" key="1">
    <citation type="submission" date="2018-05" db="EMBL/GenBank/DDBJ databases">
        <title>Freshwater and sediment microbial communities from various areas in North America, analyzing microbe dynamics in response to fracking.</title>
        <authorList>
            <person name="Lamendella R."/>
        </authorList>
    </citation>
    <scope>NUCLEOTIDE SEQUENCE [LARGE SCALE GENOMIC DNA]</scope>
    <source>
        <strain evidence="4 5">15_TX</strain>
    </source>
</reference>
<dbReference type="AlphaFoldDB" id="A0A2V3A4G5"/>
<dbReference type="PANTHER" id="PTHR40446">
    <property type="entry name" value="N-ACETYLGLUCOSAMINE-1-PHOSPHODIESTER ALPHA-N-ACETYLGLUCOSAMINIDASE"/>
    <property type="match status" value="1"/>
</dbReference>
<name>A0A2V3A4G5_9BACI</name>
<accession>A0A2V3A4G5</accession>
<dbReference type="Gene3D" id="3.30.70.1070">
    <property type="entry name" value="Sporulation related repeat"/>
    <property type="match status" value="1"/>
</dbReference>
<evidence type="ECO:0000259" key="3">
    <source>
        <dbReference type="PROSITE" id="PS51724"/>
    </source>
</evidence>
<dbReference type="Proteomes" id="UP000247150">
    <property type="component" value="Unassembled WGS sequence"/>
</dbReference>
<evidence type="ECO:0000313" key="5">
    <source>
        <dbReference type="Proteomes" id="UP000247150"/>
    </source>
</evidence>
<dbReference type="InterPro" id="IPR007730">
    <property type="entry name" value="SPOR-like_dom"/>
</dbReference>
<dbReference type="InterPro" id="IPR036680">
    <property type="entry name" value="SPOR-like_sf"/>
</dbReference>
<dbReference type="PROSITE" id="PS51724">
    <property type="entry name" value="SPOR"/>
    <property type="match status" value="1"/>
</dbReference>
<keyword evidence="2" id="KW-0732">Signal</keyword>
<evidence type="ECO:0000313" key="4">
    <source>
        <dbReference type="EMBL" id="PWW31335.1"/>
    </source>
</evidence>
<comment type="caution">
    <text evidence="4">The sequence shown here is derived from an EMBL/GenBank/DDBJ whole genome shotgun (WGS) entry which is preliminary data.</text>
</comment>
<dbReference type="SUPFAM" id="SSF110997">
    <property type="entry name" value="Sporulation related repeat"/>
    <property type="match status" value="1"/>
</dbReference>
<feature type="compositionally biased region" description="Low complexity" evidence="1">
    <location>
        <begin position="271"/>
        <end position="283"/>
    </location>
</feature>
<evidence type="ECO:0000256" key="1">
    <source>
        <dbReference type="SAM" id="MobiDB-lite"/>
    </source>
</evidence>
<dbReference type="InterPro" id="IPR018711">
    <property type="entry name" value="NAGPA"/>
</dbReference>
<dbReference type="Pfam" id="PF09992">
    <property type="entry name" value="NAGPA"/>
    <property type="match status" value="1"/>
</dbReference>
<dbReference type="PANTHER" id="PTHR40446:SF2">
    <property type="entry name" value="N-ACETYLGLUCOSAMINE-1-PHOSPHODIESTER ALPHA-N-ACETYLGLUCOSAMINIDASE"/>
    <property type="match status" value="1"/>
</dbReference>
<feature type="chain" id="PRO_5038938910" evidence="2">
    <location>
        <begin position="25"/>
        <end position="534"/>
    </location>
</feature>
<dbReference type="GO" id="GO:0042834">
    <property type="term" value="F:peptidoglycan binding"/>
    <property type="evidence" value="ECO:0007669"/>
    <property type="project" value="InterPro"/>
</dbReference>
<dbReference type="EMBL" id="QGTW01000002">
    <property type="protein sequence ID" value="PWW31335.1"/>
    <property type="molecule type" value="Genomic_DNA"/>
</dbReference>
<dbReference type="Pfam" id="PF05036">
    <property type="entry name" value="SPOR"/>
    <property type="match status" value="1"/>
</dbReference>
<dbReference type="RefSeq" id="WP_110063863.1">
    <property type="nucleotide sequence ID" value="NZ_QGTW01000002.1"/>
</dbReference>
<evidence type="ECO:0000256" key="2">
    <source>
        <dbReference type="SAM" id="SignalP"/>
    </source>
</evidence>
<proteinExistence type="predicted"/>
<organism evidence="4 5">
    <name type="scientific">Cytobacillus oceanisediminis</name>
    <dbReference type="NCBI Taxonomy" id="665099"/>
    <lineage>
        <taxon>Bacteria</taxon>
        <taxon>Bacillati</taxon>
        <taxon>Bacillota</taxon>
        <taxon>Bacilli</taxon>
        <taxon>Bacillales</taxon>
        <taxon>Bacillaceae</taxon>
        <taxon>Cytobacillus</taxon>
    </lineage>
</organism>
<feature type="region of interest" description="Disordered" evidence="1">
    <location>
        <begin position="271"/>
        <end position="291"/>
    </location>
</feature>
<gene>
    <name evidence="4" type="ORF">DFO73_102331</name>
</gene>